<accession>A0ABY5Y9Q6</accession>
<sequence>MKVVGKTILALLVLFAVLVLVIRTPWAQNLIVTQLTNYVSSKTHTKVEVDQVYITFSGDIKTEGIYLEDEHGDTLVYARELKLDLPLYPLLFKNQLSIDDGEADGLVVNIKRGSDIDQFNFSFLIDAFSTPTDTTQSSEPMEISLGDFFLSDWKVGYEDDYLGIYVHLLLGTLETDIDQFDLEAMIFDIGDFELGNTQIIYNQTHPFPQTNEPSTSPLPKINVDQFLLNNITYEFDSSPDSIATSRKTKPF</sequence>
<dbReference type="PANTHER" id="PTHR30441:SF8">
    <property type="entry name" value="DUF748 DOMAIN-CONTAINING PROTEIN"/>
    <property type="match status" value="1"/>
</dbReference>
<dbReference type="PANTHER" id="PTHR30441">
    <property type="entry name" value="DUF748 DOMAIN-CONTAINING PROTEIN"/>
    <property type="match status" value="1"/>
</dbReference>
<dbReference type="EMBL" id="CP104205">
    <property type="protein sequence ID" value="UWX55434.1"/>
    <property type="molecule type" value="Genomic_DNA"/>
</dbReference>
<evidence type="ECO:0000313" key="1">
    <source>
        <dbReference type="EMBL" id="UWX55434.1"/>
    </source>
</evidence>
<dbReference type="InterPro" id="IPR052894">
    <property type="entry name" value="AsmA-related"/>
</dbReference>
<gene>
    <name evidence="1" type="ORF">NYZ99_02480</name>
</gene>
<evidence type="ECO:0000313" key="2">
    <source>
        <dbReference type="Proteomes" id="UP001059209"/>
    </source>
</evidence>
<organism evidence="1 2">
    <name type="scientific">Maribacter litopenaei</name>
    <dbReference type="NCBI Taxonomy" id="2976127"/>
    <lineage>
        <taxon>Bacteria</taxon>
        <taxon>Pseudomonadati</taxon>
        <taxon>Bacteroidota</taxon>
        <taxon>Flavobacteriia</taxon>
        <taxon>Flavobacteriales</taxon>
        <taxon>Flavobacteriaceae</taxon>
        <taxon>Maribacter</taxon>
    </lineage>
</organism>
<name>A0ABY5Y9Q6_9FLAO</name>
<dbReference type="Pfam" id="PF05359">
    <property type="entry name" value="DUF748"/>
    <property type="match status" value="1"/>
</dbReference>
<protein>
    <submittedName>
        <fullName evidence="1">Uncharacterized protein</fullName>
    </submittedName>
</protein>
<dbReference type="RefSeq" id="WP_260573337.1">
    <property type="nucleotide sequence ID" value="NZ_CP104205.1"/>
</dbReference>
<reference evidence="1" key="1">
    <citation type="submission" date="2022-09" db="EMBL/GenBank/DDBJ databases">
        <title>Maribacter litopenaei sp. nov., isolated from the intestinal tract of the Pacific White Shrimp, Litopenaeus vannamei.</title>
        <authorList>
            <person name="Kim S.Y."/>
            <person name="Hwang C.Y."/>
        </authorList>
    </citation>
    <scope>NUCLEOTIDE SEQUENCE</scope>
    <source>
        <strain evidence="1">HL-LV01</strain>
    </source>
</reference>
<dbReference type="Proteomes" id="UP001059209">
    <property type="component" value="Chromosome"/>
</dbReference>
<dbReference type="InterPro" id="IPR008023">
    <property type="entry name" value="DUF748"/>
</dbReference>
<proteinExistence type="predicted"/>
<keyword evidence="2" id="KW-1185">Reference proteome</keyword>